<evidence type="ECO:0000313" key="2">
    <source>
        <dbReference type="Proteomes" id="UP000003671"/>
    </source>
</evidence>
<accession>C9KN86</accession>
<sequence length="179" mass="20587">MADVAEMKDYQKVLLLTSHLFEYPDAAWWRDLPDCRQAVREIEAKQPDAVFGDFLDFVEETGAKEYEDLYVRSFDFSQNTNLYLTTQERTDFGKQSEEMHHYKELFLANGLDVPNQLPDYLPALLELAASLPPERAGKVLGAIRPRIELLRKRFIDAKLPHAFLLDIVLTETAGLEVKP</sequence>
<comment type="caution">
    <text evidence="1">The sequence shown here is derived from an EMBL/GenBank/DDBJ whole genome shotgun (WGS) entry which is preliminary data.</text>
</comment>
<dbReference type="NCBIfam" id="TIGR00684">
    <property type="entry name" value="narJ"/>
    <property type="match status" value="1"/>
</dbReference>
<proteinExistence type="predicted"/>
<dbReference type="GO" id="GO:0042128">
    <property type="term" value="P:nitrate assimilation"/>
    <property type="evidence" value="ECO:0007669"/>
    <property type="project" value="TreeGrafter"/>
</dbReference>
<keyword evidence="2" id="KW-1185">Reference proteome</keyword>
<dbReference type="GO" id="GO:0016530">
    <property type="term" value="F:metallochaperone activity"/>
    <property type="evidence" value="ECO:0007669"/>
    <property type="project" value="TreeGrafter"/>
</dbReference>
<dbReference type="GO" id="GO:0051082">
    <property type="term" value="F:unfolded protein binding"/>
    <property type="evidence" value="ECO:0007669"/>
    <property type="project" value="InterPro"/>
</dbReference>
<dbReference type="GO" id="GO:0051131">
    <property type="term" value="P:chaperone-mediated protein complex assembly"/>
    <property type="evidence" value="ECO:0007669"/>
    <property type="project" value="InterPro"/>
</dbReference>
<dbReference type="PANTHER" id="PTHR43680:SF2">
    <property type="entry name" value="NITRATE REDUCTASE MOLYBDENUM COFACTOR ASSEMBLY CHAPERONE NARJ"/>
    <property type="match status" value="1"/>
</dbReference>
<dbReference type="SUPFAM" id="SSF89155">
    <property type="entry name" value="TorD-like"/>
    <property type="match status" value="1"/>
</dbReference>
<organism evidence="1 2">
    <name type="scientific">Mitsuokella multacida DSM 20544</name>
    <dbReference type="NCBI Taxonomy" id="500635"/>
    <lineage>
        <taxon>Bacteria</taxon>
        <taxon>Bacillati</taxon>
        <taxon>Bacillota</taxon>
        <taxon>Negativicutes</taxon>
        <taxon>Selenomonadales</taxon>
        <taxon>Selenomonadaceae</taxon>
        <taxon>Mitsuokella</taxon>
    </lineage>
</organism>
<dbReference type="RefSeq" id="WP_005841313.1">
    <property type="nucleotide sequence ID" value="NZ_GG697142.2"/>
</dbReference>
<dbReference type="HOGENOM" id="CLU_084469_1_1_9"/>
<dbReference type="InterPro" id="IPR003765">
    <property type="entry name" value="NO3_reductase_chaperone_NarJ"/>
</dbReference>
<dbReference type="EMBL" id="ABWK02000017">
    <property type="protein sequence ID" value="EEX68510.1"/>
    <property type="molecule type" value="Genomic_DNA"/>
</dbReference>
<protein>
    <submittedName>
        <fullName evidence="1">Nitrate reductase molybdenum cofactor assembly chaperone</fullName>
    </submittedName>
</protein>
<dbReference type="PATRIC" id="fig|500635.8.peg.1298"/>
<dbReference type="GeneID" id="93481587"/>
<gene>
    <name evidence="1" type="primary">narJ</name>
    <name evidence="1" type="ORF">MITSMUL_04574</name>
</gene>
<dbReference type="eggNOG" id="COG2180">
    <property type="taxonomic scope" value="Bacteria"/>
</dbReference>
<dbReference type="STRING" id="500635.MITSMUL_04574"/>
<dbReference type="AlphaFoldDB" id="C9KN86"/>
<name>C9KN86_9FIRM</name>
<dbReference type="InterPro" id="IPR036411">
    <property type="entry name" value="TorD-like_sf"/>
</dbReference>
<reference evidence="1" key="1">
    <citation type="submission" date="2009-09" db="EMBL/GenBank/DDBJ databases">
        <authorList>
            <person name="Weinstock G."/>
            <person name="Sodergren E."/>
            <person name="Clifton S."/>
            <person name="Fulton L."/>
            <person name="Fulton B."/>
            <person name="Courtney L."/>
            <person name="Fronick C."/>
            <person name="Harrison M."/>
            <person name="Strong C."/>
            <person name="Farmer C."/>
            <person name="Delahaunty K."/>
            <person name="Markovic C."/>
            <person name="Hall O."/>
            <person name="Minx P."/>
            <person name="Tomlinson C."/>
            <person name="Mitreva M."/>
            <person name="Nelson J."/>
            <person name="Hou S."/>
            <person name="Wollam A."/>
            <person name="Pepin K.H."/>
            <person name="Johnson M."/>
            <person name="Bhonagiri V."/>
            <person name="Nash W.E."/>
            <person name="Warren W."/>
            <person name="Chinwalla A."/>
            <person name="Mardis E.R."/>
            <person name="Wilson R.K."/>
        </authorList>
    </citation>
    <scope>NUCLEOTIDE SEQUENCE [LARGE SCALE GENOMIC DNA]</scope>
    <source>
        <strain evidence="1">DSM 20544</strain>
    </source>
</reference>
<evidence type="ECO:0000313" key="1">
    <source>
        <dbReference type="EMBL" id="EEX68510.1"/>
    </source>
</evidence>
<dbReference type="Proteomes" id="UP000003671">
    <property type="component" value="Unassembled WGS sequence"/>
</dbReference>
<dbReference type="PANTHER" id="PTHR43680">
    <property type="entry name" value="NITRATE REDUCTASE MOLYBDENUM COFACTOR ASSEMBLY CHAPERONE"/>
    <property type="match status" value="1"/>
</dbReference>